<proteinExistence type="predicted"/>
<dbReference type="STRING" id="914234.M2QB78"/>
<feature type="domain" description="DNA repair protein rhp7 treble clef" evidence="1">
    <location>
        <begin position="11"/>
        <end position="49"/>
    </location>
</feature>
<evidence type="ECO:0000313" key="3">
    <source>
        <dbReference type="Proteomes" id="UP000016930"/>
    </source>
</evidence>
<protein>
    <recommendedName>
        <fullName evidence="1">DNA repair protein rhp7 treble clef domain-containing protein</fullName>
    </recommendedName>
</protein>
<organism evidence="2 3">
    <name type="scientific">Ceriporiopsis subvermispora (strain B)</name>
    <name type="common">White-rot fungus</name>
    <name type="synonym">Gelatoporia subvermispora</name>
    <dbReference type="NCBI Taxonomy" id="914234"/>
    <lineage>
        <taxon>Eukaryota</taxon>
        <taxon>Fungi</taxon>
        <taxon>Dikarya</taxon>
        <taxon>Basidiomycota</taxon>
        <taxon>Agaricomycotina</taxon>
        <taxon>Agaricomycetes</taxon>
        <taxon>Polyporales</taxon>
        <taxon>Gelatoporiaceae</taxon>
        <taxon>Gelatoporia</taxon>
    </lineage>
</organism>
<evidence type="ECO:0000313" key="2">
    <source>
        <dbReference type="EMBL" id="EMD34253.1"/>
    </source>
</evidence>
<dbReference type="InterPro" id="IPR006553">
    <property type="entry name" value="Leu-rich_rpt_Cys-con_subtyp"/>
</dbReference>
<dbReference type="GO" id="GO:0031146">
    <property type="term" value="P:SCF-dependent proteasomal ubiquitin-dependent protein catabolic process"/>
    <property type="evidence" value="ECO:0007669"/>
    <property type="project" value="TreeGrafter"/>
</dbReference>
<keyword evidence="3" id="KW-1185">Reference proteome</keyword>
<gene>
    <name evidence="2" type="ORF">CERSUDRAFT_140620</name>
</gene>
<dbReference type="PANTHER" id="PTHR13318:SF190">
    <property type="entry name" value="PARTNER OF PAIRED, ISOFORM B"/>
    <property type="match status" value="1"/>
</dbReference>
<dbReference type="InterPro" id="IPR001611">
    <property type="entry name" value="Leu-rich_rpt"/>
</dbReference>
<sequence length="467" mass="51944">MWKADLPKPPVGSFEECARCSKQFTVTKYTLPANPPPGYLCHLCAKASGADPFKKPAAPKKRKPAGERRNIVSFEERRFPTLASMCIDVISKYIDDVEALGDIGSINMDELAKSLARNRSLTPHNAQLFYNVQNTELTMYDATNLDPPAFCTLAVFSPNLTHLRLDYCGRMSDEVINAWSTSLPNLRRLELLGPFLVRAPAWQTFFRSHPTLEGFLIVQSPRFDIECMRVLSESCSGLTELRLKEIGQMSDAFLEHMKILGGHLTYLEISKPGDPNALSEQALVDLMTAIGPSLTHLDLSGNTNITDGFLFQGLKPYMQRLTSLGLADTPELTDAGVAEFFSTWADAAQQAGYDPVPRLSSINMAHNHLLSSDTLVALLKHSGASLTDININGWKATSQEALKSIADNAPELRKLDMGWCREADDWVMQALMEKCSRIEEVKAWGCQRLTERCPRKRNVNIYGVEAQ</sequence>
<dbReference type="AlphaFoldDB" id="M2QB78"/>
<dbReference type="Pfam" id="PF23550">
    <property type="entry name" value="zf_Tbcl_Rhp7"/>
    <property type="match status" value="1"/>
</dbReference>
<dbReference type="GO" id="GO:0019005">
    <property type="term" value="C:SCF ubiquitin ligase complex"/>
    <property type="evidence" value="ECO:0007669"/>
    <property type="project" value="TreeGrafter"/>
</dbReference>
<dbReference type="SUPFAM" id="SSF52047">
    <property type="entry name" value="RNI-like"/>
    <property type="match status" value="1"/>
</dbReference>
<dbReference type="SMART" id="SM00367">
    <property type="entry name" value="LRR_CC"/>
    <property type="match status" value="5"/>
</dbReference>
<dbReference type="HOGENOM" id="CLU_006598_2_0_1"/>
<name>M2QB78_CERS8</name>
<dbReference type="EMBL" id="KB445803">
    <property type="protein sequence ID" value="EMD34253.1"/>
    <property type="molecule type" value="Genomic_DNA"/>
</dbReference>
<dbReference type="InterPro" id="IPR032675">
    <property type="entry name" value="LRR_dom_sf"/>
</dbReference>
<accession>M2QB78</accession>
<dbReference type="OrthoDB" id="421226at2759"/>
<dbReference type="Pfam" id="PF13516">
    <property type="entry name" value="LRR_6"/>
    <property type="match status" value="1"/>
</dbReference>
<dbReference type="InterPro" id="IPR056451">
    <property type="entry name" value="Znf_Tbcl_Rhp7"/>
</dbReference>
<dbReference type="Proteomes" id="UP000016930">
    <property type="component" value="Unassembled WGS sequence"/>
</dbReference>
<reference evidence="2 3" key="1">
    <citation type="journal article" date="2012" name="Proc. Natl. Acad. Sci. U.S.A.">
        <title>Comparative genomics of Ceriporiopsis subvermispora and Phanerochaete chrysosporium provide insight into selective ligninolysis.</title>
        <authorList>
            <person name="Fernandez-Fueyo E."/>
            <person name="Ruiz-Duenas F.J."/>
            <person name="Ferreira P."/>
            <person name="Floudas D."/>
            <person name="Hibbett D.S."/>
            <person name="Canessa P."/>
            <person name="Larrondo L.F."/>
            <person name="James T.Y."/>
            <person name="Seelenfreund D."/>
            <person name="Lobos S."/>
            <person name="Polanco R."/>
            <person name="Tello M."/>
            <person name="Honda Y."/>
            <person name="Watanabe T."/>
            <person name="Watanabe T."/>
            <person name="Ryu J.S."/>
            <person name="Kubicek C.P."/>
            <person name="Schmoll M."/>
            <person name="Gaskell J."/>
            <person name="Hammel K.E."/>
            <person name="St John F.J."/>
            <person name="Vanden Wymelenberg A."/>
            <person name="Sabat G."/>
            <person name="Splinter BonDurant S."/>
            <person name="Syed K."/>
            <person name="Yadav J.S."/>
            <person name="Doddapaneni H."/>
            <person name="Subramanian V."/>
            <person name="Lavin J.L."/>
            <person name="Oguiza J.A."/>
            <person name="Perez G."/>
            <person name="Pisabarro A.G."/>
            <person name="Ramirez L."/>
            <person name="Santoyo F."/>
            <person name="Master E."/>
            <person name="Coutinho P.M."/>
            <person name="Henrissat B."/>
            <person name="Lombard V."/>
            <person name="Magnuson J.K."/>
            <person name="Kuees U."/>
            <person name="Hori C."/>
            <person name="Igarashi K."/>
            <person name="Samejima M."/>
            <person name="Held B.W."/>
            <person name="Barry K.W."/>
            <person name="LaButti K.M."/>
            <person name="Lapidus A."/>
            <person name="Lindquist E.A."/>
            <person name="Lucas S.M."/>
            <person name="Riley R."/>
            <person name="Salamov A.A."/>
            <person name="Hoffmeister D."/>
            <person name="Schwenk D."/>
            <person name="Hadar Y."/>
            <person name="Yarden O."/>
            <person name="de Vries R.P."/>
            <person name="Wiebenga A."/>
            <person name="Stenlid J."/>
            <person name="Eastwood D."/>
            <person name="Grigoriev I.V."/>
            <person name="Berka R.M."/>
            <person name="Blanchette R.A."/>
            <person name="Kersten P."/>
            <person name="Martinez A.T."/>
            <person name="Vicuna R."/>
            <person name="Cullen D."/>
        </authorList>
    </citation>
    <scope>NUCLEOTIDE SEQUENCE [LARGE SCALE GENOMIC DNA]</scope>
    <source>
        <strain evidence="2 3">B</strain>
    </source>
</reference>
<dbReference type="Gene3D" id="3.80.10.10">
    <property type="entry name" value="Ribonuclease Inhibitor"/>
    <property type="match status" value="2"/>
</dbReference>
<evidence type="ECO:0000259" key="1">
    <source>
        <dbReference type="Pfam" id="PF23550"/>
    </source>
</evidence>
<dbReference type="PANTHER" id="PTHR13318">
    <property type="entry name" value="PARTNER OF PAIRED, ISOFORM B-RELATED"/>
    <property type="match status" value="1"/>
</dbReference>